<dbReference type="GO" id="GO:0045259">
    <property type="term" value="C:proton-transporting ATP synthase complex"/>
    <property type="evidence" value="ECO:0007669"/>
    <property type="project" value="UniProtKB-KW"/>
</dbReference>
<dbReference type="PRINTS" id="PR00125">
    <property type="entry name" value="ATPASEDELTA"/>
</dbReference>
<keyword evidence="8" id="KW-1003">Cell membrane</keyword>
<evidence type="ECO:0000256" key="1">
    <source>
        <dbReference type="ARBA" id="ARBA00004370"/>
    </source>
</evidence>
<dbReference type="RefSeq" id="WP_068555778.1">
    <property type="nucleotide sequence ID" value="NZ_LOEE01000028.1"/>
</dbReference>
<keyword evidence="7 8" id="KW-0066">ATP synthesis</keyword>
<evidence type="ECO:0000256" key="6">
    <source>
        <dbReference type="ARBA" id="ARBA00023196"/>
    </source>
</evidence>
<evidence type="ECO:0000256" key="5">
    <source>
        <dbReference type="ARBA" id="ARBA00023136"/>
    </source>
</evidence>
<organism evidence="9 10">
    <name type="scientific">Thermotalea metallivorans</name>
    <dbReference type="NCBI Taxonomy" id="520762"/>
    <lineage>
        <taxon>Bacteria</taxon>
        <taxon>Bacillati</taxon>
        <taxon>Bacillota</taxon>
        <taxon>Clostridia</taxon>
        <taxon>Peptostreptococcales</taxon>
        <taxon>Thermotaleaceae</taxon>
        <taxon>Thermotalea</taxon>
    </lineage>
</organism>
<dbReference type="Proteomes" id="UP000070456">
    <property type="component" value="Unassembled WGS sequence"/>
</dbReference>
<name>A0A140L6T7_9FIRM</name>
<evidence type="ECO:0000313" key="10">
    <source>
        <dbReference type="Proteomes" id="UP000070456"/>
    </source>
</evidence>
<dbReference type="NCBIfam" id="TIGR01145">
    <property type="entry name" value="ATP_synt_delta"/>
    <property type="match status" value="1"/>
</dbReference>
<dbReference type="GO" id="GO:0005886">
    <property type="term" value="C:plasma membrane"/>
    <property type="evidence" value="ECO:0007669"/>
    <property type="project" value="UniProtKB-SubCell"/>
</dbReference>
<comment type="function">
    <text evidence="8">F(1)F(0) ATP synthase produces ATP from ADP in the presence of a proton or sodium gradient. F-type ATPases consist of two structural domains, F(1) containing the extramembraneous catalytic core and F(0) containing the membrane proton channel, linked together by a central stalk and a peripheral stalk. During catalysis, ATP synthesis in the catalytic domain of F(1) is coupled via a rotary mechanism of the central stalk subunits to proton translocation.</text>
</comment>
<dbReference type="OrthoDB" id="9802471at2"/>
<evidence type="ECO:0000256" key="7">
    <source>
        <dbReference type="ARBA" id="ARBA00023310"/>
    </source>
</evidence>
<proteinExistence type="inferred from homology"/>
<keyword evidence="6 8" id="KW-0139">CF(1)</keyword>
<dbReference type="Pfam" id="PF00213">
    <property type="entry name" value="OSCP"/>
    <property type="match status" value="1"/>
</dbReference>
<evidence type="ECO:0000256" key="8">
    <source>
        <dbReference type="HAMAP-Rule" id="MF_01416"/>
    </source>
</evidence>
<evidence type="ECO:0000256" key="4">
    <source>
        <dbReference type="ARBA" id="ARBA00023065"/>
    </source>
</evidence>
<comment type="subcellular location">
    <subcellularLocation>
        <location evidence="8">Cell membrane</location>
        <topology evidence="8">Peripheral membrane protein</topology>
    </subcellularLocation>
    <subcellularLocation>
        <location evidence="1">Membrane</location>
    </subcellularLocation>
</comment>
<keyword evidence="3 8" id="KW-0375">Hydrogen ion transport</keyword>
<dbReference type="NCBIfam" id="NF004402">
    <property type="entry name" value="PRK05758.2-2"/>
    <property type="match status" value="1"/>
</dbReference>
<protein>
    <recommendedName>
        <fullName evidence="8">ATP synthase subunit delta</fullName>
    </recommendedName>
    <alternativeName>
        <fullName evidence="8">ATP synthase F(1) sector subunit delta</fullName>
    </alternativeName>
    <alternativeName>
        <fullName evidence="8">F-type ATPase subunit delta</fullName>
        <shortName evidence="8">F-ATPase subunit delta</shortName>
    </alternativeName>
</protein>
<evidence type="ECO:0000256" key="3">
    <source>
        <dbReference type="ARBA" id="ARBA00022781"/>
    </source>
</evidence>
<comment type="similarity">
    <text evidence="8">Belongs to the ATPase delta chain family.</text>
</comment>
<sequence>MVELVAKSYAEALFDVALELNQLDQYGAELNFVMESFQQHPEFFELYKTPRISNEEKKRIIEAVFQGKISPEVMNFLKILSDKRRTGVIEAIVKSYHKLVHEHQNIAEALAVTTVPMKDEDKAALEVKLSKMTGKKVILKNEIDTTIIGGMLVRIGDKVIDGTVQGRLNKLKESLAQIIV</sequence>
<dbReference type="HAMAP" id="MF_01416">
    <property type="entry name" value="ATP_synth_delta_bact"/>
    <property type="match status" value="1"/>
</dbReference>
<comment type="caution">
    <text evidence="9">The sequence shown here is derived from an EMBL/GenBank/DDBJ whole genome shotgun (WGS) entry which is preliminary data.</text>
</comment>
<keyword evidence="10" id="KW-1185">Reference proteome</keyword>
<dbReference type="InterPro" id="IPR026015">
    <property type="entry name" value="ATP_synth_OSCP/delta_N_sf"/>
</dbReference>
<keyword evidence="2 8" id="KW-0813">Transport</keyword>
<dbReference type="PROSITE" id="PS00389">
    <property type="entry name" value="ATPASE_DELTA"/>
    <property type="match status" value="1"/>
</dbReference>
<accession>A0A140L6T7</accession>
<dbReference type="STRING" id="520762.AN619_12190"/>
<evidence type="ECO:0000256" key="2">
    <source>
        <dbReference type="ARBA" id="ARBA00022448"/>
    </source>
</evidence>
<dbReference type="InterPro" id="IPR000711">
    <property type="entry name" value="ATPase_OSCP/dsu"/>
</dbReference>
<comment type="function">
    <text evidence="8">This protein is part of the stalk that links CF(0) to CF(1). It either transmits conformational changes from CF(0) to CF(1) or is implicated in proton conduction.</text>
</comment>
<dbReference type="GO" id="GO:0046933">
    <property type="term" value="F:proton-transporting ATP synthase activity, rotational mechanism"/>
    <property type="evidence" value="ECO:0007669"/>
    <property type="project" value="UniProtKB-UniRule"/>
</dbReference>
<dbReference type="SUPFAM" id="SSF47928">
    <property type="entry name" value="N-terminal domain of the delta subunit of the F1F0-ATP synthase"/>
    <property type="match status" value="1"/>
</dbReference>
<reference evidence="9 10" key="1">
    <citation type="submission" date="2015-12" db="EMBL/GenBank/DDBJ databases">
        <title>Draft genome sequence of the thermoanaerobe Thermotalea metallivorans, an isolate from the runoff channel of the Great Artesian Basin, Australia.</title>
        <authorList>
            <person name="Patel B.K."/>
        </authorList>
    </citation>
    <scope>NUCLEOTIDE SEQUENCE [LARGE SCALE GENOMIC DNA]</scope>
    <source>
        <strain evidence="9 10">B2-1</strain>
    </source>
</reference>
<dbReference type="PANTHER" id="PTHR11910">
    <property type="entry name" value="ATP SYNTHASE DELTA CHAIN"/>
    <property type="match status" value="1"/>
</dbReference>
<evidence type="ECO:0000313" key="9">
    <source>
        <dbReference type="EMBL" id="KXG76262.1"/>
    </source>
</evidence>
<dbReference type="AlphaFoldDB" id="A0A140L6T7"/>
<dbReference type="EMBL" id="LOEE01000028">
    <property type="protein sequence ID" value="KXG76262.1"/>
    <property type="molecule type" value="Genomic_DNA"/>
</dbReference>
<dbReference type="NCBIfam" id="NF004403">
    <property type="entry name" value="PRK05758.2-4"/>
    <property type="match status" value="1"/>
</dbReference>
<dbReference type="InterPro" id="IPR020781">
    <property type="entry name" value="ATPase_OSCP/d_CS"/>
</dbReference>
<keyword evidence="4 8" id="KW-0406">Ion transport</keyword>
<dbReference type="Gene3D" id="1.10.520.20">
    <property type="entry name" value="N-terminal domain of the delta subunit of the F1F0-ATP synthase"/>
    <property type="match status" value="1"/>
</dbReference>
<keyword evidence="5 8" id="KW-0472">Membrane</keyword>
<gene>
    <name evidence="8 9" type="primary">atpH</name>
    <name evidence="9" type="ORF">AN619_12190</name>
</gene>